<feature type="transmembrane region" description="Helical" evidence="7">
    <location>
        <begin position="25"/>
        <end position="45"/>
    </location>
</feature>
<dbReference type="CDD" id="cd06261">
    <property type="entry name" value="TM_PBP2"/>
    <property type="match status" value="1"/>
</dbReference>
<dbReference type="Pfam" id="PF12911">
    <property type="entry name" value="OppC_N"/>
    <property type="match status" value="1"/>
</dbReference>
<dbReference type="SUPFAM" id="SSF161098">
    <property type="entry name" value="MetI-like"/>
    <property type="match status" value="1"/>
</dbReference>
<evidence type="ECO:0000256" key="7">
    <source>
        <dbReference type="RuleBase" id="RU363032"/>
    </source>
</evidence>
<dbReference type="EMBL" id="AP012051">
    <property type="protein sequence ID" value="BAL81050.1"/>
    <property type="molecule type" value="Genomic_DNA"/>
</dbReference>
<reference evidence="9 10" key="1">
    <citation type="submission" date="2011-01" db="EMBL/GenBank/DDBJ databases">
        <title>Whole genome sequence of Caldisericum exile AZM16c01.</title>
        <authorList>
            <person name="Narita-Yamada S."/>
            <person name="Kawakoshi A."/>
            <person name="Nakamura S."/>
            <person name="Sasagawa M."/>
            <person name="Fukada J."/>
            <person name="Sekine M."/>
            <person name="Kato Y."/>
            <person name="Fukai R."/>
            <person name="Sasaki K."/>
            <person name="Hanamaki A."/>
            <person name="Narita H."/>
            <person name="Konno Y."/>
            <person name="Mori K."/>
            <person name="Yamazaki S."/>
            <person name="Suzuki K."/>
            <person name="Fujita N."/>
        </authorList>
    </citation>
    <scope>NUCLEOTIDE SEQUENCE [LARGE SCALE GENOMIC DNA]</scope>
    <source>
        <strain evidence="10">DSM 21853 / NBRC 104410 / AZM16c01</strain>
    </source>
</reference>
<feature type="transmembrane region" description="Helical" evidence="7">
    <location>
        <begin position="93"/>
        <end position="119"/>
    </location>
</feature>
<evidence type="ECO:0000313" key="9">
    <source>
        <dbReference type="EMBL" id="BAL81050.1"/>
    </source>
</evidence>
<evidence type="ECO:0000256" key="2">
    <source>
        <dbReference type="ARBA" id="ARBA00022448"/>
    </source>
</evidence>
<dbReference type="RefSeq" id="WP_014453452.1">
    <property type="nucleotide sequence ID" value="NC_017096.1"/>
</dbReference>
<dbReference type="PROSITE" id="PS50928">
    <property type="entry name" value="ABC_TM1"/>
    <property type="match status" value="1"/>
</dbReference>
<organism evidence="9 10">
    <name type="scientific">Caldisericum exile (strain DSM 21853 / NBRC 104410 / AZM16c01)</name>
    <dbReference type="NCBI Taxonomy" id="511051"/>
    <lineage>
        <taxon>Bacteria</taxon>
        <taxon>Pseudomonadati</taxon>
        <taxon>Caldisericota/Cryosericota group</taxon>
        <taxon>Caldisericota</taxon>
        <taxon>Caldisericia</taxon>
        <taxon>Caldisericales</taxon>
        <taxon>Caldisericaceae</taxon>
        <taxon>Caldisericum</taxon>
    </lineage>
</organism>
<keyword evidence="5 7" id="KW-1133">Transmembrane helix</keyword>
<dbReference type="AlphaFoldDB" id="A0A7U6JG62"/>
<dbReference type="PANTHER" id="PTHR43386:SF1">
    <property type="entry name" value="D,D-DIPEPTIDE TRANSPORT SYSTEM PERMEASE PROTEIN DDPC-RELATED"/>
    <property type="match status" value="1"/>
</dbReference>
<gene>
    <name evidence="9" type="ordered locus">CSE_09240</name>
</gene>
<feature type="domain" description="ABC transmembrane type-1" evidence="8">
    <location>
        <begin position="89"/>
        <end position="279"/>
    </location>
</feature>
<evidence type="ECO:0000313" key="10">
    <source>
        <dbReference type="Proteomes" id="UP000004793"/>
    </source>
</evidence>
<comment type="similarity">
    <text evidence="7">Belongs to the binding-protein-dependent transport system permease family.</text>
</comment>
<dbReference type="Pfam" id="PF00528">
    <property type="entry name" value="BPD_transp_1"/>
    <property type="match status" value="1"/>
</dbReference>
<dbReference type="KEGG" id="cex:CSE_09240"/>
<protein>
    <submittedName>
        <fullName evidence="9">Dipeptide ABC transporter permease protein</fullName>
    </submittedName>
</protein>
<comment type="subcellular location">
    <subcellularLocation>
        <location evidence="1 7">Cell membrane</location>
        <topology evidence="1 7">Multi-pass membrane protein</topology>
    </subcellularLocation>
</comment>
<sequence>MNEEIQIHETFLSDSLKSLKKNKSAILGLIIVSILIVTSILAPIISPNDPIEQNLYNNLKPGIWAGNTKNILGTDEFGRDILSRIIYGARVSLSVGVIAVIIGVFLGGIAGIFSGFYGGWIDNLLMRLTDIMFALPSILLAIVIVSVLGRGLSKAMIAIGITYAPQIARVVRSETIVVRNSEYIEAAKAIGSPNLRTLRVHVLPNVLSVIIVYTTLSIGSAILDAAALGFLGLGAQPPTPEWGAMLANSNHYITGGYWWLATFPGLAILISVLGFNLFGDGLRDAIDPRLRKKL</sequence>
<dbReference type="OrthoDB" id="9776213at2"/>
<evidence type="ECO:0000259" key="8">
    <source>
        <dbReference type="PROSITE" id="PS50928"/>
    </source>
</evidence>
<feature type="transmembrane region" description="Helical" evidence="7">
    <location>
        <begin position="256"/>
        <end position="279"/>
    </location>
</feature>
<keyword evidence="3" id="KW-1003">Cell membrane</keyword>
<feature type="transmembrane region" description="Helical" evidence="7">
    <location>
        <begin position="131"/>
        <end position="149"/>
    </location>
</feature>
<accession>A0A7U6JG62</accession>
<dbReference type="Proteomes" id="UP000004793">
    <property type="component" value="Chromosome"/>
</dbReference>
<dbReference type="InterPro" id="IPR035906">
    <property type="entry name" value="MetI-like_sf"/>
</dbReference>
<proteinExistence type="inferred from homology"/>
<evidence type="ECO:0000256" key="5">
    <source>
        <dbReference type="ARBA" id="ARBA00022989"/>
    </source>
</evidence>
<name>A0A7U6JG62_CALEA</name>
<keyword evidence="4 7" id="KW-0812">Transmembrane</keyword>
<evidence type="ECO:0000256" key="4">
    <source>
        <dbReference type="ARBA" id="ARBA00022692"/>
    </source>
</evidence>
<feature type="transmembrane region" description="Helical" evidence="7">
    <location>
        <begin position="206"/>
        <end position="236"/>
    </location>
</feature>
<dbReference type="GO" id="GO:0005886">
    <property type="term" value="C:plasma membrane"/>
    <property type="evidence" value="ECO:0007669"/>
    <property type="project" value="UniProtKB-SubCell"/>
</dbReference>
<dbReference type="InterPro" id="IPR025966">
    <property type="entry name" value="OppC_N"/>
</dbReference>
<dbReference type="InterPro" id="IPR000515">
    <property type="entry name" value="MetI-like"/>
</dbReference>
<evidence type="ECO:0000256" key="3">
    <source>
        <dbReference type="ARBA" id="ARBA00022475"/>
    </source>
</evidence>
<dbReference type="InterPro" id="IPR050366">
    <property type="entry name" value="BP-dependent_transpt_permease"/>
</dbReference>
<keyword evidence="2 7" id="KW-0813">Transport</keyword>
<evidence type="ECO:0000256" key="1">
    <source>
        <dbReference type="ARBA" id="ARBA00004651"/>
    </source>
</evidence>
<dbReference type="Gene3D" id="1.10.3720.10">
    <property type="entry name" value="MetI-like"/>
    <property type="match status" value="1"/>
</dbReference>
<dbReference type="PANTHER" id="PTHR43386">
    <property type="entry name" value="OLIGOPEPTIDE TRANSPORT SYSTEM PERMEASE PROTEIN APPC"/>
    <property type="match status" value="1"/>
</dbReference>
<keyword evidence="6 7" id="KW-0472">Membrane</keyword>
<dbReference type="GO" id="GO:0055085">
    <property type="term" value="P:transmembrane transport"/>
    <property type="evidence" value="ECO:0007669"/>
    <property type="project" value="InterPro"/>
</dbReference>
<keyword evidence="10" id="KW-1185">Reference proteome</keyword>
<evidence type="ECO:0000256" key="6">
    <source>
        <dbReference type="ARBA" id="ARBA00023136"/>
    </source>
</evidence>